<name>A0A1I6TD77_9BACL</name>
<dbReference type="Pfam" id="PF09376">
    <property type="entry name" value="NurA"/>
    <property type="match status" value="1"/>
</dbReference>
<dbReference type="SMART" id="SM00933">
    <property type="entry name" value="NurA"/>
    <property type="match status" value="1"/>
</dbReference>
<evidence type="ECO:0000259" key="1">
    <source>
        <dbReference type="SMART" id="SM00933"/>
    </source>
</evidence>
<evidence type="ECO:0000313" key="3">
    <source>
        <dbReference type="Proteomes" id="UP000198660"/>
    </source>
</evidence>
<sequence length="318" mass="35863">MLSVSRQLKNKIIETNQELRRMYPSQVFDREQLRDQLKTLGFFSNVEKWAGDTLEKWLEGGTLVGVDGSVNSTPGAHPHTLSLFQALAKGTRGEETWAADLYTPLLEEEEENEEGKLAREAKRRGSLLASLEIQVAIEAIERWKPKIIMMDGSLLHFLIDDASGWARLADAAITQGVLLVGVAEEIGTKSLARRLFSHSTTYSDRELLFGTLQREECYRSEAMDPPGTGLWKAVLCSTKHPQPVGIDGLLAQSEDREHLIQLVHTLTPNEGRGVPLWLDIVDREVRVTDALVRGMVEQYIDPDLRHRLLIPKRNDRHL</sequence>
<feature type="domain" description="NurA" evidence="1">
    <location>
        <begin position="61"/>
        <end position="287"/>
    </location>
</feature>
<organism evidence="2 3">
    <name type="scientific">Marininema halotolerans</name>
    <dbReference type="NCBI Taxonomy" id="1155944"/>
    <lineage>
        <taxon>Bacteria</taxon>
        <taxon>Bacillati</taxon>
        <taxon>Bacillota</taxon>
        <taxon>Bacilli</taxon>
        <taxon>Bacillales</taxon>
        <taxon>Thermoactinomycetaceae</taxon>
        <taxon>Marininema</taxon>
    </lineage>
</organism>
<dbReference type="OrthoDB" id="2986419at2"/>
<dbReference type="Proteomes" id="UP000198660">
    <property type="component" value="Unassembled WGS sequence"/>
</dbReference>
<proteinExistence type="predicted"/>
<gene>
    <name evidence="2" type="ORF">SAMN05444972_109175</name>
</gene>
<keyword evidence="3" id="KW-1185">Reference proteome</keyword>
<evidence type="ECO:0000313" key="2">
    <source>
        <dbReference type="EMBL" id="SFS87103.1"/>
    </source>
</evidence>
<dbReference type="RefSeq" id="WP_091837984.1">
    <property type="nucleotide sequence ID" value="NZ_FPAA01000009.1"/>
</dbReference>
<protein>
    <submittedName>
        <fullName evidence="2">NurA domain-containing protein</fullName>
    </submittedName>
</protein>
<reference evidence="3" key="1">
    <citation type="submission" date="2016-10" db="EMBL/GenBank/DDBJ databases">
        <authorList>
            <person name="Varghese N."/>
            <person name="Submissions S."/>
        </authorList>
    </citation>
    <scope>NUCLEOTIDE SEQUENCE [LARGE SCALE GENOMIC DNA]</scope>
    <source>
        <strain evidence="3">DSM 45789</strain>
    </source>
</reference>
<accession>A0A1I6TD77</accession>
<dbReference type="EMBL" id="FPAA01000009">
    <property type="protein sequence ID" value="SFS87103.1"/>
    <property type="molecule type" value="Genomic_DNA"/>
</dbReference>
<dbReference type="AlphaFoldDB" id="A0A1I6TD77"/>
<dbReference type="InterPro" id="IPR018977">
    <property type="entry name" value="NurA_domain"/>
</dbReference>